<dbReference type="SUPFAM" id="SSF53335">
    <property type="entry name" value="S-adenosyl-L-methionine-dependent methyltransferases"/>
    <property type="match status" value="1"/>
</dbReference>
<dbReference type="PANTHER" id="PTHR43861:SF1">
    <property type="entry name" value="TRANS-ACONITATE 2-METHYLTRANSFERASE"/>
    <property type="match status" value="1"/>
</dbReference>
<dbReference type="EMBL" id="FNXY01000009">
    <property type="protein sequence ID" value="SEJ53331.1"/>
    <property type="molecule type" value="Genomic_DNA"/>
</dbReference>
<gene>
    <name evidence="4" type="ORF">SAMN04487995_5112</name>
</gene>
<dbReference type="AlphaFoldDB" id="A0A1H6ZIV9"/>
<keyword evidence="2 4" id="KW-0808">Transferase</keyword>
<evidence type="ECO:0000313" key="5">
    <source>
        <dbReference type="Proteomes" id="UP000199532"/>
    </source>
</evidence>
<name>A0A1H6ZIV9_9BACT</name>
<evidence type="ECO:0000256" key="2">
    <source>
        <dbReference type="ARBA" id="ARBA00022679"/>
    </source>
</evidence>
<evidence type="ECO:0000256" key="1">
    <source>
        <dbReference type="ARBA" id="ARBA00022603"/>
    </source>
</evidence>
<keyword evidence="5" id="KW-1185">Reference proteome</keyword>
<dbReference type="STRING" id="408657.SAMN04487995_5112"/>
<dbReference type="InterPro" id="IPR041698">
    <property type="entry name" value="Methyltransf_25"/>
</dbReference>
<dbReference type="RefSeq" id="WP_090339901.1">
    <property type="nucleotide sequence ID" value="NZ_FNXY01000009.1"/>
</dbReference>
<accession>A0A1H6ZIV9</accession>
<dbReference type="CDD" id="cd02440">
    <property type="entry name" value="AdoMet_MTases"/>
    <property type="match status" value="1"/>
</dbReference>
<dbReference type="PANTHER" id="PTHR43861">
    <property type="entry name" value="TRANS-ACONITATE 2-METHYLTRANSFERASE-RELATED"/>
    <property type="match status" value="1"/>
</dbReference>
<keyword evidence="1 4" id="KW-0489">Methyltransferase</keyword>
<dbReference type="InterPro" id="IPR029063">
    <property type="entry name" value="SAM-dependent_MTases_sf"/>
</dbReference>
<dbReference type="GO" id="GO:0008168">
    <property type="term" value="F:methyltransferase activity"/>
    <property type="evidence" value="ECO:0007669"/>
    <property type="project" value="UniProtKB-KW"/>
</dbReference>
<evidence type="ECO:0000259" key="3">
    <source>
        <dbReference type="Pfam" id="PF13649"/>
    </source>
</evidence>
<dbReference type="GO" id="GO:0032259">
    <property type="term" value="P:methylation"/>
    <property type="evidence" value="ECO:0007669"/>
    <property type="project" value="UniProtKB-KW"/>
</dbReference>
<dbReference type="Proteomes" id="UP000199532">
    <property type="component" value="Unassembled WGS sequence"/>
</dbReference>
<evidence type="ECO:0000313" key="4">
    <source>
        <dbReference type="EMBL" id="SEJ53331.1"/>
    </source>
</evidence>
<sequence length="240" mass="27566">MTTPLEQKSTIQEIQTRFDNDVERFSKLETGQQATIDAPLVLDLVAQTAALHLKPNDTILDLGCGAGNFTLRVLQEIHPLECHLVDLSQPMLTRASERIEASGVKYVQTYQSDLRELDFDENTFDCILAGAVLHHLRDNEDWQETFENLYKWLKPGGRIYVSDLVSFDEPGVQKLMWKRYGDYLESLGGTEYKEKVFAYIDKEDSPRSLPFQLGLLRYAGFSHYDILHRNSVFACYYGEK</sequence>
<feature type="domain" description="Methyltransferase" evidence="3">
    <location>
        <begin position="59"/>
        <end position="157"/>
    </location>
</feature>
<dbReference type="OrthoDB" id="9770553at2"/>
<reference evidence="4 5" key="1">
    <citation type="submission" date="2016-10" db="EMBL/GenBank/DDBJ databases">
        <authorList>
            <person name="de Groot N.N."/>
        </authorList>
    </citation>
    <scope>NUCLEOTIDE SEQUENCE [LARGE SCALE GENOMIC DNA]</scope>
    <source>
        <strain evidence="4 5">DSM 19938</strain>
    </source>
</reference>
<dbReference type="Gene3D" id="3.40.50.150">
    <property type="entry name" value="Vaccinia Virus protein VP39"/>
    <property type="match status" value="1"/>
</dbReference>
<proteinExistence type="predicted"/>
<protein>
    <submittedName>
        <fullName evidence="4">tRNA (Cmo5U34)-methyltransferase</fullName>
    </submittedName>
</protein>
<organism evidence="4 5">
    <name type="scientific">Dyadobacter koreensis</name>
    <dbReference type="NCBI Taxonomy" id="408657"/>
    <lineage>
        <taxon>Bacteria</taxon>
        <taxon>Pseudomonadati</taxon>
        <taxon>Bacteroidota</taxon>
        <taxon>Cytophagia</taxon>
        <taxon>Cytophagales</taxon>
        <taxon>Spirosomataceae</taxon>
        <taxon>Dyadobacter</taxon>
    </lineage>
</organism>
<dbReference type="Pfam" id="PF13649">
    <property type="entry name" value="Methyltransf_25"/>
    <property type="match status" value="1"/>
</dbReference>